<accession>A0A7V8V1U0</accession>
<name>A0A7V8V1U0_9BACT</name>
<evidence type="ECO:0000313" key="1">
    <source>
        <dbReference type="EMBL" id="MBA2113246.1"/>
    </source>
</evidence>
<organism evidence="1 2">
    <name type="scientific">Bremerella alba</name>
    <dbReference type="NCBI Taxonomy" id="980252"/>
    <lineage>
        <taxon>Bacteria</taxon>
        <taxon>Pseudomonadati</taxon>
        <taxon>Planctomycetota</taxon>
        <taxon>Planctomycetia</taxon>
        <taxon>Pirellulales</taxon>
        <taxon>Pirellulaceae</taxon>
        <taxon>Bremerella</taxon>
    </lineage>
</organism>
<protein>
    <submittedName>
        <fullName evidence="1">Uncharacterized protein</fullName>
    </submittedName>
</protein>
<dbReference type="Proteomes" id="UP000551616">
    <property type="component" value="Unassembled WGS sequence"/>
</dbReference>
<gene>
    <name evidence="1" type="ORF">HOV93_03950</name>
</gene>
<dbReference type="EMBL" id="JABRWO010000001">
    <property type="protein sequence ID" value="MBA2113246.1"/>
    <property type="molecule type" value="Genomic_DNA"/>
</dbReference>
<comment type="caution">
    <text evidence="1">The sequence shown here is derived from an EMBL/GenBank/DDBJ whole genome shotgun (WGS) entry which is preliminary data.</text>
</comment>
<keyword evidence="2" id="KW-1185">Reference proteome</keyword>
<evidence type="ECO:0000313" key="2">
    <source>
        <dbReference type="Proteomes" id="UP000551616"/>
    </source>
</evidence>
<sequence length="35" mass="3853">MDDTSSSNPFHVLVSSCPGHEKVIAEIYYGDHFVA</sequence>
<dbReference type="AlphaFoldDB" id="A0A7V8V1U0"/>
<proteinExistence type="predicted"/>
<reference evidence="1 2" key="1">
    <citation type="submission" date="2020-05" db="EMBL/GenBank/DDBJ databases">
        <title>Bremerella alba sp. nov., a novel planctomycete isolated from the surface of the macroalga Fucus spiralis.</title>
        <authorList>
            <person name="Godinho O."/>
            <person name="Botelho R."/>
            <person name="Albuquerque L."/>
            <person name="Wiegand S."/>
            <person name="Da Costa M.S."/>
            <person name="Lobo-Da-Cunha A."/>
            <person name="Jogler C."/>
            <person name="Lage O.M."/>
        </authorList>
    </citation>
    <scope>NUCLEOTIDE SEQUENCE [LARGE SCALE GENOMIC DNA]</scope>
    <source>
        <strain evidence="1 2">FF15</strain>
    </source>
</reference>